<comment type="subcellular location">
    <subcellularLocation>
        <location evidence="1">Membrane</location>
    </subcellularLocation>
</comment>
<dbReference type="CDD" id="cd11304">
    <property type="entry name" value="Cadherin_repeat"/>
    <property type="match status" value="2"/>
</dbReference>
<proteinExistence type="predicted"/>
<dbReference type="PROSITE" id="PS00232">
    <property type="entry name" value="CADHERIN_1"/>
    <property type="match status" value="1"/>
</dbReference>
<feature type="domain" description="Cadherin" evidence="8">
    <location>
        <begin position="31"/>
        <end position="86"/>
    </location>
</feature>
<dbReference type="GO" id="GO:0005509">
    <property type="term" value="F:calcium ion binding"/>
    <property type="evidence" value="ECO:0007669"/>
    <property type="project" value="UniProtKB-UniRule"/>
</dbReference>
<dbReference type="InParanoid" id="A0A6P7Y542"/>
<evidence type="ECO:0000256" key="6">
    <source>
        <dbReference type="SAM" id="MobiDB-lite"/>
    </source>
</evidence>
<evidence type="ECO:0000256" key="7">
    <source>
        <dbReference type="SAM" id="Phobius"/>
    </source>
</evidence>
<dbReference type="InterPro" id="IPR039808">
    <property type="entry name" value="Cadherin"/>
</dbReference>
<dbReference type="PROSITE" id="PS50268">
    <property type="entry name" value="CADHERIN_2"/>
    <property type="match status" value="1"/>
</dbReference>
<keyword evidence="4 7" id="KW-0472">Membrane</keyword>
<evidence type="ECO:0000313" key="10">
    <source>
        <dbReference type="RefSeq" id="XP_030062642.1"/>
    </source>
</evidence>
<evidence type="ECO:0000256" key="5">
    <source>
        <dbReference type="PROSITE-ProRule" id="PRU00043"/>
    </source>
</evidence>
<name>A0A6P7Y542_9AMPH</name>
<evidence type="ECO:0000256" key="3">
    <source>
        <dbReference type="ARBA" id="ARBA00022837"/>
    </source>
</evidence>
<dbReference type="GO" id="GO:0045296">
    <property type="term" value="F:cadherin binding"/>
    <property type="evidence" value="ECO:0007669"/>
    <property type="project" value="TreeGrafter"/>
</dbReference>
<feature type="transmembrane region" description="Helical" evidence="7">
    <location>
        <begin position="227"/>
        <end position="251"/>
    </location>
</feature>
<organism evidence="9 10">
    <name type="scientific">Microcaecilia unicolor</name>
    <dbReference type="NCBI Taxonomy" id="1415580"/>
    <lineage>
        <taxon>Eukaryota</taxon>
        <taxon>Metazoa</taxon>
        <taxon>Chordata</taxon>
        <taxon>Craniata</taxon>
        <taxon>Vertebrata</taxon>
        <taxon>Euteleostomi</taxon>
        <taxon>Amphibia</taxon>
        <taxon>Gymnophiona</taxon>
        <taxon>Siphonopidae</taxon>
        <taxon>Microcaecilia</taxon>
    </lineage>
</organism>
<keyword evidence="3 5" id="KW-0106">Calcium</keyword>
<keyword evidence="9" id="KW-1185">Reference proteome</keyword>
<dbReference type="Gene3D" id="2.60.40.60">
    <property type="entry name" value="Cadherins"/>
    <property type="match status" value="2"/>
</dbReference>
<gene>
    <name evidence="10" type="primary">LOC115472490</name>
</gene>
<accession>A0A6P7Y542</accession>
<dbReference type="GO" id="GO:0016342">
    <property type="term" value="C:catenin complex"/>
    <property type="evidence" value="ECO:0007669"/>
    <property type="project" value="TreeGrafter"/>
</dbReference>
<evidence type="ECO:0000313" key="9">
    <source>
        <dbReference type="Proteomes" id="UP000515156"/>
    </source>
</evidence>
<sequence length="333" mass="37464">MRDQQSHQLCGLESSSAPLYHSVVVAGSRAIHLLSPLDYENHRRYPLTILVVDLNNDIKPDPINQKTNTCAVIINVKDINDNPPECNPHYYEETIYSTSMTRPVLDKILCFDKDDNIRFSYAIVGGNTNNRFSIKNGALYHSGFSYNPHGVYDPLTFELLIEVTDDPPPRRSTTVPVIVHVIPWTTTVSTTTQTTTMCYCHQSPYGHSEERAQNCHSDRAVLAPDPWFVALLTITGILLLGALALLIWKILSRTAFCMRTPEEASQLLQQSKSVPDIEAQGQNQVAKEQQQNGNQKDPIPVSPLSLQFDGRAQDPVSGREYLFNSRTGERRWI</sequence>
<evidence type="ECO:0000259" key="8">
    <source>
        <dbReference type="PROSITE" id="PS50268"/>
    </source>
</evidence>
<evidence type="ECO:0000256" key="4">
    <source>
        <dbReference type="ARBA" id="ARBA00023136"/>
    </source>
</evidence>
<dbReference type="KEGG" id="muo:115472490"/>
<keyword evidence="2" id="KW-0677">Repeat</keyword>
<protein>
    <submittedName>
        <fullName evidence="10">Cadherin-related family member 4-like</fullName>
    </submittedName>
</protein>
<dbReference type="InterPro" id="IPR015919">
    <property type="entry name" value="Cadherin-like_sf"/>
</dbReference>
<dbReference type="InterPro" id="IPR020894">
    <property type="entry name" value="Cadherin_CS"/>
</dbReference>
<feature type="region of interest" description="Disordered" evidence="6">
    <location>
        <begin position="278"/>
        <end position="313"/>
    </location>
</feature>
<dbReference type="Proteomes" id="UP000515156">
    <property type="component" value="Chromosome 6"/>
</dbReference>
<dbReference type="OrthoDB" id="9949162at2759"/>
<dbReference type="GeneID" id="115472490"/>
<dbReference type="PRINTS" id="PR00205">
    <property type="entry name" value="CADHERIN"/>
</dbReference>
<dbReference type="AlphaFoldDB" id="A0A6P7Y542"/>
<reference evidence="10" key="1">
    <citation type="submission" date="2025-08" db="UniProtKB">
        <authorList>
            <consortium name="RefSeq"/>
        </authorList>
    </citation>
    <scope>IDENTIFICATION</scope>
</reference>
<dbReference type="InterPro" id="IPR002126">
    <property type="entry name" value="Cadherin-like_dom"/>
</dbReference>
<dbReference type="GO" id="GO:0016477">
    <property type="term" value="P:cell migration"/>
    <property type="evidence" value="ECO:0007669"/>
    <property type="project" value="TreeGrafter"/>
</dbReference>
<feature type="compositionally biased region" description="Polar residues" evidence="6">
    <location>
        <begin position="280"/>
        <end position="295"/>
    </location>
</feature>
<keyword evidence="7" id="KW-1133">Transmembrane helix</keyword>
<dbReference type="SUPFAM" id="SSF49313">
    <property type="entry name" value="Cadherin-like"/>
    <property type="match status" value="2"/>
</dbReference>
<dbReference type="GO" id="GO:0007156">
    <property type="term" value="P:homophilic cell adhesion via plasma membrane adhesion molecules"/>
    <property type="evidence" value="ECO:0007669"/>
    <property type="project" value="InterPro"/>
</dbReference>
<keyword evidence="7" id="KW-0812">Transmembrane</keyword>
<dbReference type="FunFam" id="2.60.40.60:FF:000300">
    <property type="entry name" value="Cadherin related family member 4"/>
    <property type="match status" value="1"/>
</dbReference>
<dbReference type="PANTHER" id="PTHR24027:SF441">
    <property type="entry name" value="CADHERIN DOMAIN-CONTAINING PROTEIN"/>
    <property type="match status" value="1"/>
</dbReference>
<dbReference type="PANTHER" id="PTHR24027">
    <property type="entry name" value="CADHERIN-23"/>
    <property type="match status" value="1"/>
</dbReference>
<dbReference type="RefSeq" id="XP_030062642.1">
    <property type="nucleotide sequence ID" value="XM_030206782.1"/>
</dbReference>
<evidence type="ECO:0000256" key="1">
    <source>
        <dbReference type="ARBA" id="ARBA00004370"/>
    </source>
</evidence>
<dbReference type="GO" id="GO:0008013">
    <property type="term" value="F:beta-catenin binding"/>
    <property type="evidence" value="ECO:0007669"/>
    <property type="project" value="TreeGrafter"/>
</dbReference>
<evidence type="ECO:0000256" key="2">
    <source>
        <dbReference type="ARBA" id="ARBA00022737"/>
    </source>
</evidence>